<reference evidence="3" key="1">
    <citation type="submission" date="2020-06" db="EMBL/GenBank/DDBJ databases">
        <title>Legume-microbial interactions unlock mineral nutrients during tropical forest succession.</title>
        <authorList>
            <person name="Epihov D.Z."/>
        </authorList>
    </citation>
    <scope>NUCLEOTIDE SEQUENCE [LARGE SCALE GENOMIC DNA]</scope>
    <source>
        <strain evidence="3">Pan2503</strain>
    </source>
</reference>
<feature type="compositionally biased region" description="Basic and acidic residues" evidence="1">
    <location>
        <begin position="301"/>
        <end position="319"/>
    </location>
</feature>
<dbReference type="GO" id="GO:0004803">
    <property type="term" value="F:transposase activity"/>
    <property type="evidence" value="ECO:0007669"/>
    <property type="project" value="InterPro"/>
</dbReference>
<feature type="domain" description="Transposase IS116/IS110/IS902 C-terminal" evidence="2">
    <location>
        <begin position="259"/>
        <end position="319"/>
    </location>
</feature>
<evidence type="ECO:0000256" key="1">
    <source>
        <dbReference type="SAM" id="MobiDB-lite"/>
    </source>
</evidence>
<dbReference type="GO" id="GO:0006313">
    <property type="term" value="P:DNA transposition"/>
    <property type="evidence" value="ECO:0007669"/>
    <property type="project" value="InterPro"/>
</dbReference>
<dbReference type="Pfam" id="PF02371">
    <property type="entry name" value="Transposase_20"/>
    <property type="match status" value="1"/>
</dbReference>
<organism evidence="3 4">
    <name type="scientific">Candidatus Acidiferrum panamense</name>
    <dbReference type="NCBI Taxonomy" id="2741543"/>
    <lineage>
        <taxon>Bacteria</taxon>
        <taxon>Pseudomonadati</taxon>
        <taxon>Acidobacteriota</taxon>
        <taxon>Terriglobia</taxon>
        <taxon>Candidatus Acidiferrales</taxon>
        <taxon>Candidatus Acidiferrum</taxon>
    </lineage>
</organism>
<keyword evidence="4" id="KW-1185">Reference proteome</keyword>
<accession>A0A7V8NVA9</accession>
<dbReference type="EMBL" id="JACDQQ010002341">
    <property type="protein sequence ID" value="MBA0088106.1"/>
    <property type="molecule type" value="Genomic_DNA"/>
</dbReference>
<evidence type="ECO:0000259" key="2">
    <source>
        <dbReference type="Pfam" id="PF02371"/>
    </source>
</evidence>
<feature type="non-terminal residue" evidence="3">
    <location>
        <position position="319"/>
    </location>
</feature>
<dbReference type="Proteomes" id="UP000567293">
    <property type="component" value="Unassembled WGS sequence"/>
</dbReference>
<sequence length="319" mass="36145">MQKPHDDSKACLTAFIQDSTLTVVIEMSLASWLVAGMIPGVNREPLKKIAPNPEVLLQLLHRWRDEAIKAGKEITRIAVAYETGRDGFWLARWLRARGIDAHVIHATSVAISREHRRAKTDRIDTAMLRRGFLGWLRGEPGHCSMAIVPTVEEEDAKHPHRERETLIKQRTSTVNRMKSILIKFGVRDFNPALRKAPAKLASVRTPEGIPLPSNAVAALQRHMQRFSIIKEQIKAIERTRLQRLQRDPTEKFNAMVFLLVRIIGFGVETAQQLVHEMLSRSLRDRKAVARYAGLTGSPDESGSKRREKGLSRSGNERVR</sequence>
<name>A0A7V8NVA9_9BACT</name>
<protein>
    <submittedName>
        <fullName evidence="3">Transposase</fullName>
    </submittedName>
</protein>
<dbReference type="InterPro" id="IPR047650">
    <property type="entry name" value="Transpos_IS110"/>
</dbReference>
<evidence type="ECO:0000313" key="4">
    <source>
        <dbReference type="Proteomes" id="UP000567293"/>
    </source>
</evidence>
<proteinExistence type="predicted"/>
<dbReference type="PANTHER" id="PTHR33055:SF3">
    <property type="entry name" value="PUTATIVE TRANSPOSASE FOR IS117-RELATED"/>
    <property type="match status" value="1"/>
</dbReference>
<dbReference type="PANTHER" id="PTHR33055">
    <property type="entry name" value="TRANSPOSASE FOR INSERTION SEQUENCE ELEMENT IS1111A"/>
    <property type="match status" value="1"/>
</dbReference>
<dbReference type="InterPro" id="IPR003346">
    <property type="entry name" value="Transposase_20"/>
</dbReference>
<comment type="caution">
    <text evidence="3">The sequence shown here is derived from an EMBL/GenBank/DDBJ whole genome shotgun (WGS) entry which is preliminary data.</text>
</comment>
<feature type="region of interest" description="Disordered" evidence="1">
    <location>
        <begin position="293"/>
        <end position="319"/>
    </location>
</feature>
<evidence type="ECO:0000313" key="3">
    <source>
        <dbReference type="EMBL" id="MBA0088106.1"/>
    </source>
</evidence>
<dbReference type="GO" id="GO:0003677">
    <property type="term" value="F:DNA binding"/>
    <property type="evidence" value="ECO:0007669"/>
    <property type="project" value="InterPro"/>
</dbReference>
<dbReference type="AlphaFoldDB" id="A0A7V8NVA9"/>
<gene>
    <name evidence="3" type="ORF">HRJ53_24240</name>
</gene>